<keyword evidence="3" id="KW-1185">Reference proteome</keyword>
<name>A0A9Q1J518_SYNKA</name>
<dbReference type="AlphaFoldDB" id="A0A9Q1J518"/>
<evidence type="ECO:0000256" key="1">
    <source>
        <dbReference type="SAM" id="MobiDB-lite"/>
    </source>
</evidence>
<accession>A0A9Q1J518</accession>
<protein>
    <submittedName>
        <fullName evidence="2">Uncharacterized protein</fullName>
    </submittedName>
</protein>
<feature type="compositionally biased region" description="Basic and acidic residues" evidence="1">
    <location>
        <begin position="52"/>
        <end position="61"/>
    </location>
</feature>
<organism evidence="2 3">
    <name type="scientific">Synaphobranchus kaupii</name>
    <name type="common">Kaup's arrowtooth eel</name>
    <dbReference type="NCBI Taxonomy" id="118154"/>
    <lineage>
        <taxon>Eukaryota</taxon>
        <taxon>Metazoa</taxon>
        <taxon>Chordata</taxon>
        <taxon>Craniata</taxon>
        <taxon>Vertebrata</taxon>
        <taxon>Euteleostomi</taxon>
        <taxon>Actinopterygii</taxon>
        <taxon>Neopterygii</taxon>
        <taxon>Teleostei</taxon>
        <taxon>Anguilliformes</taxon>
        <taxon>Synaphobranchidae</taxon>
        <taxon>Synaphobranchus</taxon>
    </lineage>
</organism>
<sequence length="83" mass="9446">MASFERLCHRLLPASRCLQMHRAKLGVVECLQWWATGSDTAEFESTPALSEGTRDKRKREQSPGNAFPPRQPKLRLAFCNCKV</sequence>
<evidence type="ECO:0000313" key="3">
    <source>
        <dbReference type="Proteomes" id="UP001152622"/>
    </source>
</evidence>
<comment type="caution">
    <text evidence="2">The sequence shown here is derived from an EMBL/GenBank/DDBJ whole genome shotgun (WGS) entry which is preliminary data.</text>
</comment>
<dbReference type="Proteomes" id="UP001152622">
    <property type="component" value="Chromosome 3"/>
</dbReference>
<evidence type="ECO:0000313" key="2">
    <source>
        <dbReference type="EMBL" id="KAJ8367909.1"/>
    </source>
</evidence>
<dbReference type="EMBL" id="JAINUF010000003">
    <property type="protein sequence ID" value="KAJ8367909.1"/>
    <property type="molecule type" value="Genomic_DNA"/>
</dbReference>
<reference evidence="2" key="1">
    <citation type="journal article" date="2023" name="Science">
        <title>Genome structures resolve the early diversification of teleost fishes.</title>
        <authorList>
            <person name="Parey E."/>
            <person name="Louis A."/>
            <person name="Montfort J."/>
            <person name="Bouchez O."/>
            <person name="Roques C."/>
            <person name="Iampietro C."/>
            <person name="Lluch J."/>
            <person name="Castinel A."/>
            <person name="Donnadieu C."/>
            <person name="Desvignes T."/>
            <person name="Floi Bucao C."/>
            <person name="Jouanno E."/>
            <person name="Wen M."/>
            <person name="Mejri S."/>
            <person name="Dirks R."/>
            <person name="Jansen H."/>
            <person name="Henkel C."/>
            <person name="Chen W.J."/>
            <person name="Zahm M."/>
            <person name="Cabau C."/>
            <person name="Klopp C."/>
            <person name="Thompson A.W."/>
            <person name="Robinson-Rechavi M."/>
            <person name="Braasch I."/>
            <person name="Lecointre G."/>
            <person name="Bobe J."/>
            <person name="Postlethwait J.H."/>
            <person name="Berthelot C."/>
            <person name="Roest Crollius H."/>
            <person name="Guiguen Y."/>
        </authorList>
    </citation>
    <scope>NUCLEOTIDE SEQUENCE</scope>
    <source>
        <strain evidence="2">WJC10195</strain>
    </source>
</reference>
<proteinExistence type="predicted"/>
<gene>
    <name evidence="2" type="ORF">SKAU_G00079370</name>
</gene>
<feature type="region of interest" description="Disordered" evidence="1">
    <location>
        <begin position="44"/>
        <end position="71"/>
    </location>
</feature>